<evidence type="ECO:0000313" key="3">
    <source>
        <dbReference type="Proteomes" id="UP000094444"/>
    </source>
</evidence>
<feature type="compositionally biased region" description="Basic and acidic residues" evidence="1">
    <location>
        <begin position="14"/>
        <end position="27"/>
    </location>
</feature>
<sequence>MALSKLPSPRLSPRRSDTSTEKHMIEREQDSDIQPVYRAIWNLFCGLPVDAGSPSPTNPTFLLDQKLYELLFHKLSEHGGLLTFFEDEIRKDWDASTGRLTLRLMAPTHLHGLSQQSLEHAITKELDRVGGKPSLRPFRAKINSGGHSRIRKKDGGFSRAPLFEKSPDGQWLYDSSLHPPFVFEIVYSKGEKSLRKVIQEFFEAMPGKICTILALEIDYDKSRLAEGYHCAASVSLWTSEPNEESFDIHCLLDAQQFRDSDGNPQPGHVAIPFSSFLPIKERDKLPRAGKGPSAELRISFADLAEFVHLAEKRQLMDDKGISPSPSTFPVPEPSGSSSRRTKIRWLDQEGNITRETNIPEAKRRKSRSTTARGLSYRATNEIGQST</sequence>
<keyword evidence="3" id="KW-1185">Reference proteome</keyword>
<reference evidence="2" key="1">
    <citation type="submission" date="2017-09" db="EMBL/GenBank/DDBJ databases">
        <title>Polyketide synthases of a Diaporthe helianthi virulent isolate.</title>
        <authorList>
            <person name="Baroncelli R."/>
        </authorList>
    </citation>
    <scope>NUCLEOTIDE SEQUENCE [LARGE SCALE GENOMIC DNA]</scope>
    <source>
        <strain evidence="2">7/96</strain>
    </source>
</reference>
<dbReference type="EMBL" id="MAVT02000724">
    <property type="protein sequence ID" value="POS73848.1"/>
    <property type="molecule type" value="Genomic_DNA"/>
</dbReference>
<feature type="region of interest" description="Disordered" evidence="1">
    <location>
        <begin position="1"/>
        <end position="27"/>
    </location>
</feature>
<comment type="caution">
    <text evidence="2">The sequence shown here is derived from an EMBL/GenBank/DDBJ whole genome shotgun (WGS) entry which is preliminary data.</text>
</comment>
<organism evidence="2 3">
    <name type="scientific">Diaporthe helianthi</name>
    <dbReference type="NCBI Taxonomy" id="158607"/>
    <lineage>
        <taxon>Eukaryota</taxon>
        <taxon>Fungi</taxon>
        <taxon>Dikarya</taxon>
        <taxon>Ascomycota</taxon>
        <taxon>Pezizomycotina</taxon>
        <taxon>Sordariomycetes</taxon>
        <taxon>Sordariomycetidae</taxon>
        <taxon>Diaporthales</taxon>
        <taxon>Diaporthaceae</taxon>
        <taxon>Diaporthe</taxon>
    </lineage>
</organism>
<evidence type="ECO:0000313" key="2">
    <source>
        <dbReference type="EMBL" id="POS73848.1"/>
    </source>
</evidence>
<evidence type="ECO:0000256" key="1">
    <source>
        <dbReference type="SAM" id="MobiDB-lite"/>
    </source>
</evidence>
<protein>
    <submittedName>
        <fullName evidence="2">Uncharacterized protein</fullName>
    </submittedName>
</protein>
<proteinExistence type="predicted"/>
<feature type="compositionally biased region" description="Polar residues" evidence="1">
    <location>
        <begin position="368"/>
        <end position="386"/>
    </location>
</feature>
<dbReference type="OrthoDB" id="3485856at2759"/>
<name>A0A2P5HUB2_DIAHE</name>
<feature type="region of interest" description="Disordered" evidence="1">
    <location>
        <begin position="317"/>
        <end position="386"/>
    </location>
</feature>
<accession>A0A2P5HUB2</accession>
<dbReference type="InParanoid" id="A0A2P5HUB2"/>
<dbReference type="Proteomes" id="UP000094444">
    <property type="component" value="Unassembled WGS sequence"/>
</dbReference>
<gene>
    <name evidence="2" type="ORF">DHEL01_v207753</name>
</gene>
<dbReference type="STRING" id="158607.A0A2P5HUB2"/>
<dbReference type="AlphaFoldDB" id="A0A2P5HUB2"/>